<accession>A0A8J6TNP4</accession>
<comment type="caution">
    <text evidence="6">The sequence shown here is derived from an EMBL/GenBank/DDBJ whole genome shotgun (WGS) entry which is preliminary data.</text>
</comment>
<dbReference type="GO" id="GO:0046872">
    <property type="term" value="F:metal ion binding"/>
    <property type="evidence" value="ECO:0007669"/>
    <property type="project" value="UniProtKB-KW"/>
</dbReference>
<dbReference type="EMBL" id="JACNJH010000210">
    <property type="protein sequence ID" value="MBC8362691.1"/>
    <property type="molecule type" value="Genomic_DNA"/>
</dbReference>
<keyword evidence="3" id="KW-0408">Iron</keyword>
<dbReference type="GO" id="GO:0051536">
    <property type="term" value="F:iron-sulfur cluster binding"/>
    <property type="evidence" value="ECO:0007669"/>
    <property type="project" value="UniProtKB-KW"/>
</dbReference>
<keyword evidence="1" id="KW-0479">Metal-binding</keyword>
<proteinExistence type="predicted"/>
<organism evidence="6 7">
    <name type="scientific">Candidatus Desulfatibia profunda</name>
    <dbReference type="NCBI Taxonomy" id="2841695"/>
    <lineage>
        <taxon>Bacteria</taxon>
        <taxon>Pseudomonadati</taxon>
        <taxon>Thermodesulfobacteriota</taxon>
        <taxon>Desulfobacteria</taxon>
        <taxon>Desulfobacterales</taxon>
        <taxon>Desulfobacterales incertae sedis</taxon>
        <taxon>Candidatus Desulfatibia</taxon>
    </lineage>
</organism>
<gene>
    <name evidence="6" type="ORF">H8E23_15000</name>
</gene>
<keyword evidence="2" id="KW-0560">Oxidoreductase</keyword>
<dbReference type="InterPro" id="IPR003813">
    <property type="entry name" value="MvhD/FlpD"/>
</dbReference>
<evidence type="ECO:0000256" key="4">
    <source>
        <dbReference type="ARBA" id="ARBA00023014"/>
    </source>
</evidence>
<evidence type="ECO:0000256" key="3">
    <source>
        <dbReference type="ARBA" id="ARBA00023004"/>
    </source>
</evidence>
<dbReference type="AlphaFoldDB" id="A0A8J6TNP4"/>
<name>A0A8J6TNP4_9BACT</name>
<evidence type="ECO:0000313" key="6">
    <source>
        <dbReference type="EMBL" id="MBC8362691.1"/>
    </source>
</evidence>
<dbReference type="Pfam" id="PF02662">
    <property type="entry name" value="FlpD"/>
    <property type="match status" value="1"/>
</dbReference>
<reference evidence="6 7" key="1">
    <citation type="submission" date="2020-08" db="EMBL/GenBank/DDBJ databases">
        <title>Bridging the membrane lipid divide: bacteria of the FCB group superphylum have the potential to synthesize archaeal ether lipids.</title>
        <authorList>
            <person name="Villanueva L."/>
            <person name="Von Meijenfeldt F.A.B."/>
            <person name="Westbye A.B."/>
            <person name="Yadav S."/>
            <person name="Hopmans E.C."/>
            <person name="Dutilh B.E."/>
            <person name="Sinninghe Damste J.S."/>
        </authorList>
    </citation>
    <scope>NUCLEOTIDE SEQUENCE [LARGE SCALE GENOMIC DNA]</scope>
    <source>
        <strain evidence="6">NIOZ-UU30</strain>
    </source>
</reference>
<feature type="domain" description="F420-non-reducing hydrogenase iron-sulfur subunit D" evidence="5">
    <location>
        <begin position="4"/>
        <end position="50"/>
    </location>
</feature>
<evidence type="ECO:0000259" key="5">
    <source>
        <dbReference type="Pfam" id="PF02662"/>
    </source>
</evidence>
<sequence length="79" mass="8597">MTIKRITFVQELLNFMGLGGRLHLDWISSAEAHKFVRVVTGFTEKVRALGPSPLTGKLELNAIARDCEAAQEALSVEGG</sequence>
<evidence type="ECO:0000313" key="7">
    <source>
        <dbReference type="Proteomes" id="UP000603434"/>
    </source>
</evidence>
<dbReference type="Proteomes" id="UP000603434">
    <property type="component" value="Unassembled WGS sequence"/>
</dbReference>
<dbReference type="GO" id="GO:0016491">
    <property type="term" value="F:oxidoreductase activity"/>
    <property type="evidence" value="ECO:0007669"/>
    <property type="project" value="UniProtKB-KW"/>
</dbReference>
<keyword evidence="4" id="KW-0411">Iron-sulfur</keyword>
<protein>
    <submittedName>
        <fullName evidence="6">Hydrogenase iron-sulfur subunit</fullName>
    </submittedName>
</protein>
<evidence type="ECO:0000256" key="2">
    <source>
        <dbReference type="ARBA" id="ARBA00023002"/>
    </source>
</evidence>
<evidence type="ECO:0000256" key="1">
    <source>
        <dbReference type="ARBA" id="ARBA00022723"/>
    </source>
</evidence>